<reference evidence="2 3" key="1">
    <citation type="submission" date="2023-04" db="EMBL/GenBank/DDBJ databases">
        <title>A novel bacteria isolated from coastal sediment.</title>
        <authorList>
            <person name="Liu X.-J."/>
            <person name="Du Z.-J."/>
        </authorList>
    </citation>
    <scope>NUCLEOTIDE SEQUENCE [LARGE SCALE GENOMIC DNA]</scope>
    <source>
        <strain evidence="2 3">SDUM461003</strain>
    </source>
</reference>
<comment type="caution">
    <text evidence="2">The sequence shown here is derived from an EMBL/GenBank/DDBJ whole genome shotgun (WGS) entry which is preliminary data.</text>
</comment>
<keyword evidence="3" id="KW-1185">Reference proteome</keyword>
<protein>
    <submittedName>
        <fullName evidence="2">FAD-dependent oxidoreductase</fullName>
    </submittedName>
</protein>
<dbReference type="RefSeq" id="WP_308950141.1">
    <property type="nucleotide sequence ID" value="NZ_JARXHW010000020.1"/>
</dbReference>
<dbReference type="Pfam" id="PF13450">
    <property type="entry name" value="NAD_binding_8"/>
    <property type="match status" value="1"/>
</dbReference>
<dbReference type="Proteomes" id="UP001225316">
    <property type="component" value="Unassembled WGS sequence"/>
</dbReference>
<proteinExistence type="predicted"/>
<dbReference type="Gene3D" id="3.90.660.10">
    <property type="match status" value="1"/>
</dbReference>
<dbReference type="PANTHER" id="PTHR16128:SF5">
    <property type="entry name" value="FAD_NAD(P)-BINDING OXIDOREDUCTASE FAMILY PROTEIN"/>
    <property type="match status" value="1"/>
</dbReference>
<evidence type="ECO:0000313" key="3">
    <source>
        <dbReference type="Proteomes" id="UP001225316"/>
    </source>
</evidence>
<gene>
    <name evidence="2" type="ORF">QEH52_09955</name>
</gene>
<dbReference type="InterPro" id="IPR036188">
    <property type="entry name" value="FAD/NAD-bd_sf"/>
</dbReference>
<dbReference type="PANTHER" id="PTHR16128">
    <property type="entry name" value="FAD/NAD(P)-BINDING OXIDOREDUCTASE FAMILY PROTEIN"/>
    <property type="match status" value="1"/>
</dbReference>
<name>A0ABU1AUJ7_9BACT</name>
<dbReference type="Pfam" id="PF01593">
    <property type="entry name" value="Amino_oxidase"/>
    <property type="match status" value="1"/>
</dbReference>
<dbReference type="InterPro" id="IPR002937">
    <property type="entry name" value="Amino_oxidase"/>
</dbReference>
<dbReference type="EMBL" id="JARXHW010000020">
    <property type="protein sequence ID" value="MDQ8207835.1"/>
    <property type="molecule type" value="Genomic_DNA"/>
</dbReference>
<accession>A0ABU1AUJ7</accession>
<feature type="domain" description="Amine oxidase" evidence="1">
    <location>
        <begin position="99"/>
        <end position="320"/>
    </location>
</feature>
<dbReference type="Gene3D" id="3.50.50.60">
    <property type="entry name" value="FAD/NAD(P)-binding domain"/>
    <property type="match status" value="1"/>
</dbReference>
<evidence type="ECO:0000313" key="2">
    <source>
        <dbReference type="EMBL" id="MDQ8207835.1"/>
    </source>
</evidence>
<evidence type="ECO:0000259" key="1">
    <source>
        <dbReference type="Pfam" id="PF01593"/>
    </source>
</evidence>
<sequence length="324" mass="34415">MQTTDVLIIGAGISGLLCGSELQRAGKTVRVLDKGRGLGGRMATRRMAGGRLDHGAQFFTVRDGRLKAYADEWLAAGVIKEWYRHTPGDRDPAGHARYCGINGMTDAPKYLAQSLDVRTSEPVVELVRGLDGWIVLSQHGNRYGAKHLVITVPLPQALGLLHTSGLDYAGDQTEALRAVRYERGLATLAILDGPSGLAAPGALKLSEAPLTWIADNQKKGISPDVSAITIHADADFAEAHWDSPDGVRGAQMLEAAAPYLGAKVLEFSCHRWGFTLPINPWSEPYFQNAGLQLTLAGDAFGGARVEGAALSGIEAAAAVLDVTV</sequence>
<dbReference type="SUPFAM" id="SSF51905">
    <property type="entry name" value="FAD/NAD(P)-binding domain"/>
    <property type="match status" value="1"/>
</dbReference>
<organism evidence="2 3">
    <name type="scientific">Thalassobacterium maritimum</name>
    <dbReference type="NCBI Taxonomy" id="3041265"/>
    <lineage>
        <taxon>Bacteria</taxon>
        <taxon>Pseudomonadati</taxon>
        <taxon>Verrucomicrobiota</taxon>
        <taxon>Opitutia</taxon>
        <taxon>Puniceicoccales</taxon>
        <taxon>Coraliomargaritaceae</taxon>
        <taxon>Thalassobacterium</taxon>
    </lineage>
</organism>